<gene>
    <name evidence="1" type="ORF">A5630_01915</name>
</gene>
<dbReference type="GO" id="GO:0016491">
    <property type="term" value="F:oxidoreductase activity"/>
    <property type="evidence" value="ECO:0007669"/>
    <property type="project" value="InterPro"/>
</dbReference>
<dbReference type="EMBL" id="LZLC01000168">
    <property type="protein sequence ID" value="OBJ39770.1"/>
    <property type="molecule type" value="Genomic_DNA"/>
</dbReference>
<protein>
    <recommendedName>
        <fullName evidence="3">Nitroreductase family deazaflavin-dependent oxidoreductase</fullName>
    </recommendedName>
</protein>
<sequence>MTVIACLPDDLLREGDHTHRLFLFASFAGSGVRPAWYHNIVAHPSQVAVEFNKEYFDVDVIELHGVQRDEIYERMAAEHENFRQYAIANDALGKDPIPVLALLPRDSGRKFHIPQLTATRA</sequence>
<comment type="caution">
    <text evidence="1">The sequence shown here is derived from an EMBL/GenBank/DDBJ whole genome shotgun (WGS) entry which is preliminary data.</text>
</comment>
<dbReference type="AlphaFoldDB" id="A0A1A3GVB0"/>
<dbReference type="Proteomes" id="UP000093898">
    <property type="component" value="Unassembled WGS sequence"/>
</dbReference>
<dbReference type="InterPro" id="IPR012349">
    <property type="entry name" value="Split_barrel_FMN-bd"/>
</dbReference>
<proteinExistence type="predicted"/>
<dbReference type="Pfam" id="PF04075">
    <property type="entry name" value="F420H2_quin_red"/>
    <property type="match status" value="1"/>
</dbReference>
<organism evidence="1 2">
    <name type="scientific">Mycolicibacterium mucogenicum</name>
    <name type="common">Mycobacterium mucogenicum</name>
    <dbReference type="NCBI Taxonomy" id="56689"/>
    <lineage>
        <taxon>Bacteria</taxon>
        <taxon>Bacillati</taxon>
        <taxon>Actinomycetota</taxon>
        <taxon>Actinomycetes</taxon>
        <taxon>Mycobacteriales</taxon>
        <taxon>Mycobacteriaceae</taxon>
        <taxon>Mycolicibacterium</taxon>
    </lineage>
</organism>
<dbReference type="Gene3D" id="2.30.110.10">
    <property type="entry name" value="Electron Transport, Fmn-binding Protein, Chain A"/>
    <property type="match status" value="1"/>
</dbReference>
<evidence type="ECO:0000313" key="2">
    <source>
        <dbReference type="Proteomes" id="UP000093898"/>
    </source>
</evidence>
<evidence type="ECO:0008006" key="3">
    <source>
        <dbReference type="Google" id="ProtNLM"/>
    </source>
</evidence>
<dbReference type="InterPro" id="IPR004378">
    <property type="entry name" value="F420H2_quin_Rdtase"/>
</dbReference>
<reference evidence="1 2" key="1">
    <citation type="submission" date="2016-06" db="EMBL/GenBank/DDBJ databases">
        <authorList>
            <person name="Kjaerup R.B."/>
            <person name="Dalgaard T.S."/>
            <person name="Juul-Madsen H.R."/>
        </authorList>
    </citation>
    <scope>NUCLEOTIDE SEQUENCE [LARGE SCALE GENOMIC DNA]</scope>
    <source>
        <strain evidence="1 2">1127319.6</strain>
    </source>
</reference>
<accession>A0A1A3GVB0</accession>
<evidence type="ECO:0000313" key="1">
    <source>
        <dbReference type="EMBL" id="OBJ39770.1"/>
    </source>
</evidence>
<name>A0A1A3GVB0_MYCMU</name>